<dbReference type="PROSITE" id="PS51354">
    <property type="entry name" value="GLUTAREDOXIN_2"/>
    <property type="match status" value="1"/>
</dbReference>
<dbReference type="CDD" id="cd02976">
    <property type="entry name" value="NrdH"/>
    <property type="match status" value="1"/>
</dbReference>
<dbReference type="Gene3D" id="3.40.30.10">
    <property type="entry name" value="Glutaredoxin"/>
    <property type="match status" value="1"/>
</dbReference>
<feature type="domain" description="Glutaredoxin" evidence="1">
    <location>
        <begin position="7"/>
        <end position="59"/>
    </location>
</feature>
<dbReference type="InterPro" id="IPR036249">
    <property type="entry name" value="Thioredoxin-like_sf"/>
</dbReference>
<evidence type="ECO:0000313" key="2">
    <source>
        <dbReference type="EMBL" id="USL85059.1"/>
    </source>
</evidence>
<accession>A0A9E7SGP8</accession>
<protein>
    <submittedName>
        <fullName evidence="2">Glutaredoxin</fullName>
    </submittedName>
</protein>
<organism evidence="2 3">
    <name type="scientific">Arthrobacter phage SWEP2</name>
    <dbReference type="NCBI Taxonomy" id="2945958"/>
    <lineage>
        <taxon>Viruses</taxon>
        <taxon>Duplodnaviria</taxon>
        <taxon>Heunggongvirae</taxon>
        <taxon>Uroviricota</taxon>
        <taxon>Caudoviricetes</taxon>
        <taxon>Casidaviridae</taxon>
        <taxon>Swepdovirus</taxon>
        <taxon>Swepdovirus SWEP2</taxon>
    </lineage>
</organism>
<dbReference type="Proteomes" id="UP001057418">
    <property type="component" value="Segment"/>
</dbReference>
<dbReference type="Pfam" id="PF00462">
    <property type="entry name" value="Glutaredoxin"/>
    <property type="match status" value="1"/>
</dbReference>
<dbReference type="SUPFAM" id="SSF52833">
    <property type="entry name" value="Thioredoxin-like"/>
    <property type="match status" value="1"/>
</dbReference>
<reference evidence="2" key="1">
    <citation type="submission" date="2022-05" db="EMBL/GenBank/DDBJ databases">
        <authorList>
            <person name="Ruan C."/>
        </authorList>
    </citation>
    <scope>NUCLEOTIDE SEQUENCE</scope>
</reference>
<sequence length="87" mass="9726">MSEVTFTVYTRDHCQPCKATLRKLDKHGFAYTTRNTSHDEAAAQFLRDAGYKQAPVVIASDGQEWTDFRPDIIQAYADARDAEAANG</sequence>
<keyword evidence="3" id="KW-1185">Reference proteome</keyword>
<proteinExistence type="predicted"/>
<dbReference type="EMBL" id="ON528933">
    <property type="protein sequence ID" value="USL85059.1"/>
    <property type="molecule type" value="Genomic_DNA"/>
</dbReference>
<name>A0A9E7SGP8_9CAUD</name>
<evidence type="ECO:0000259" key="1">
    <source>
        <dbReference type="Pfam" id="PF00462"/>
    </source>
</evidence>
<evidence type="ECO:0000313" key="3">
    <source>
        <dbReference type="Proteomes" id="UP001057418"/>
    </source>
</evidence>
<dbReference type="InterPro" id="IPR002109">
    <property type="entry name" value="Glutaredoxin"/>
</dbReference>